<evidence type="ECO:0000256" key="1">
    <source>
        <dbReference type="SAM" id="MobiDB-lite"/>
    </source>
</evidence>
<proteinExistence type="predicted"/>
<feature type="region of interest" description="Disordered" evidence="1">
    <location>
        <begin position="31"/>
        <end position="52"/>
    </location>
</feature>
<organism evidence="2 3">
    <name type="scientific">Clavelina lepadiformis</name>
    <name type="common">Light-bulb sea squirt</name>
    <name type="synonym">Ascidia lepadiformis</name>
    <dbReference type="NCBI Taxonomy" id="159417"/>
    <lineage>
        <taxon>Eukaryota</taxon>
        <taxon>Metazoa</taxon>
        <taxon>Chordata</taxon>
        <taxon>Tunicata</taxon>
        <taxon>Ascidiacea</taxon>
        <taxon>Aplousobranchia</taxon>
        <taxon>Clavelinidae</taxon>
        <taxon>Clavelina</taxon>
    </lineage>
</organism>
<protein>
    <submittedName>
        <fullName evidence="2">Uncharacterized protein</fullName>
    </submittedName>
</protein>
<gene>
    <name evidence="2" type="ORF">CVLEPA_LOCUS27312</name>
</gene>
<feature type="compositionally biased region" description="Polar residues" evidence="1">
    <location>
        <begin position="31"/>
        <end position="40"/>
    </location>
</feature>
<evidence type="ECO:0000313" key="2">
    <source>
        <dbReference type="EMBL" id="CAK8694037.1"/>
    </source>
</evidence>
<keyword evidence="3" id="KW-1185">Reference proteome</keyword>
<comment type="caution">
    <text evidence="2">The sequence shown here is derived from an EMBL/GenBank/DDBJ whole genome shotgun (WGS) entry which is preliminary data.</text>
</comment>
<accession>A0ABP0GQR0</accession>
<evidence type="ECO:0000313" key="3">
    <source>
        <dbReference type="Proteomes" id="UP001642483"/>
    </source>
</evidence>
<reference evidence="2 3" key="1">
    <citation type="submission" date="2024-02" db="EMBL/GenBank/DDBJ databases">
        <authorList>
            <person name="Daric V."/>
            <person name="Darras S."/>
        </authorList>
    </citation>
    <scope>NUCLEOTIDE SEQUENCE [LARGE SCALE GENOMIC DNA]</scope>
</reference>
<dbReference type="Proteomes" id="UP001642483">
    <property type="component" value="Unassembled WGS sequence"/>
</dbReference>
<sequence>MSPSAPTINSGRPGSGFGCRYSYPWQPNMGATSSTDNLKSADQVESETGDDKAELSLCWMWKSG</sequence>
<name>A0ABP0GQR0_CLALP</name>
<dbReference type="EMBL" id="CAWYQH010000141">
    <property type="protein sequence ID" value="CAK8694037.1"/>
    <property type="molecule type" value="Genomic_DNA"/>
</dbReference>